<dbReference type="eggNOG" id="ENOG5032YDU">
    <property type="taxonomic scope" value="Bacteria"/>
</dbReference>
<evidence type="ECO:0008006" key="3">
    <source>
        <dbReference type="Google" id="ProtNLM"/>
    </source>
</evidence>
<protein>
    <recommendedName>
        <fullName evidence="3">Phage tail protein</fullName>
    </recommendedName>
</protein>
<evidence type="ECO:0000313" key="2">
    <source>
        <dbReference type="Proteomes" id="UP000007136"/>
    </source>
</evidence>
<dbReference type="Pfam" id="PF08813">
    <property type="entry name" value="Phage_tail_3"/>
    <property type="match status" value="1"/>
</dbReference>
<dbReference type="KEGG" id="mpo:Mpop_5468"/>
<dbReference type="HOGENOM" id="CLU_136204_1_0_5"/>
<name>B1ZM84_METPB</name>
<dbReference type="EMBL" id="CP001031">
    <property type="protein sequence ID" value="ACB83557.1"/>
    <property type="molecule type" value="Genomic_DNA"/>
</dbReference>
<keyword evidence="1" id="KW-0614">Plasmid</keyword>
<dbReference type="InterPro" id="IPR014918">
    <property type="entry name" value="Phage_tail_3"/>
</dbReference>
<dbReference type="Proteomes" id="UP000007136">
    <property type="component" value="Plasmid pMPOP02"/>
</dbReference>
<gene>
    <name evidence="1" type="ordered locus">Mpop_5468</name>
</gene>
<reference evidence="1" key="1">
    <citation type="submission" date="2008-04" db="EMBL/GenBank/DDBJ databases">
        <title>Complete sequence of plamid2 of Methylobacterium populi BJ001.</title>
        <authorList>
            <consortium name="US DOE Joint Genome Institute"/>
            <person name="Copeland A."/>
            <person name="Lucas S."/>
            <person name="Lapidus A."/>
            <person name="Glavina del Rio T."/>
            <person name="Dalin E."/>
            <person name="Tice H."/>
            <person name="Bruce D."/>
            <person name="Goodwin L."/>
            <person name="Pitluck S."/>
            <person name="Chertkov O."/>
            <person name="Brettin T."/>
            <person name="Detter J.C."/>
            <person name="Han C."/>
            <person name="Kuske C.R."/>
            <person name="Schmutz J."/>
            <person name="Larimer F."/>
            <person name="Land M."/>
            <person name="Hauser L."/>
            <person name="Kyrpides N."/>
            <person name="Mikhailova N."/>
            <person name="Marx C."/>
            <person name="Richardson P."/>
        </authorList>
    </citation>
    <scope>NUCLEOTIDE SEQUENCE [LARGE SCALE GENOMIC DNA]</scope>
    <source>
        <strain evidence="1">BJ001</strain>
        <plasmid evidence="1">pMPOP02</plasmid>
    </source>
</reference>
<dbReference type="RefSeq" id="WP_012449417.1">
    <property type="nucleotide sequence ID" value="NC_010721.1"/>
</dbReference>
<accession>B1ZM84</accession>
<proteinExistence type="predicted"/>
<evidence type="ECO:0000313" key="1">
    <source>
        <dbReference type="EMBL" id="ACB83557.1"/>
    </source>
</evidence>
<organism evidence="1 2">
    <name type="scientific">Methylorubrum populi (strain ATCC BAA-705 / NCIMB 13946 / BJ001)</name>
    <name type="common">Methylobacterium populi</name>
    <dbReference type="NCBI Taxonomy" id="441620"/>
    <lineage>
        <taxon>Bacteria</taxon>
        <taxon>Pseudomonadati</taxon>
        <taxon>Pseudomonadota</taxon>
        <taxon>Alphaproteobacteria</taxon>
        <taxon>Hyphomicrobiales</taxon>
        <taxon>Methylobacteriaceae</taxon>
        <taxon>Methylorubrum</taxon>
    </lineage>
</organism>
<sequence>MGYSSTIKTKVRIGTTKPAAALADYEADTYTPIAGLTDIGEFGDEFEEIKFNTIEDGRTHKLKGSADAGNWDVEVARNPNDPGQIALRAAAKSSDGVFNFHVELADGTDFYFRGNVMAGKNSFGSNDVNKQKFTVGITSEILEVAAA</sequence>
<geneLocation type="plasmid" evidence="1 2">
    <name>pMPOP02</name>
</geneLocation>
<dbReference type="AlphaFoldDB" id="B1ZM84"/>
<dbReference type="OrthoDB" id="6001060at2"/>
<dbReference type="Gene3D" id="4.10.410.40">
    <property type="match status" value="1"/>
</dbReference>